<gene>
    <name evidence="2" type="ORF">RDI58_001226</name>
</gene>
<feature type="region of interest" description="Disordered" evidence="1">
    <location>
        <begin position="16"/>
        <end position="72"/>
    </location>
</feature>
<keyword evidence="3" id="KW-1185">Reference proteome</keyword>
<dbReference type="AlphaFoldDB" id="A0AAN8UDN0"/>
<evidence type="ECO:0000313" key="3">
    <source>
        <dbReference type="Proteomes" id="UP001371456"/>
    </source>
</evidence>
<evidence type="ECO:0000256" key="1">
    <source>
        <dbReference type="SAM" id="MobiDB-lite"/>
    </source>
</evidence>
<reference evidence="2 3" key="1">
    <citation type="submission" date="2024-02" db="EMBL/GenBank/DDBJ databases">
        <title>de novo genome assembly of Solanum bulbocastanum strain 11H21.</title>
        <authorList>
            <person name="Hosaka A.J."/>
        </authorList>
    </citation>
    <scope>NUCLEOTIDE SEQUENCE [LARGE SCALE GENOMIC DNA]</scope>
    <source>
        <tissue evidence="2">Young leaves</tissue>
    </source>
</reference>
<feature type="compositionally biased region" description="Gly residues" evidence="1">
    <location>
        <begin position="50"/>
        <end position="66"/>
    </location>
</feature>
<accession>A0AAN8UDN0</accession>
<evidence type="ECO:0000313" key="2">
    <source>
        <dbReference type="EMBL" id="KAK6803442.1"/>
    </source>
</evidence>
<name>A0AAN8UDN0_SOLBU</name>
<protein>
    <submittedName>
        <fullName evidence="2">Uncharacterized protein</fullName>
    </submittedName>
</protein>
<proteinExistence type="predicted"/>
<dbReference type="Proteomes" id="UP001371456">
    <property type="component" value="Unassembled WGS sequence"/>
</dbReference>
<comment type="caution">
    <text evidence="2">The sequence shown here is derived from an EMBL/GenBank/DDBJ whole genome shotgun (WGS) entry which is preliminary data.</text>
</comment>
<dbReference type="EMBL" id="JBANQN010000001">
    <property type="protein sequence ID" value="KAK6803442.1"/>
    <property type="molecule type" value="Genomic_DNA"/>
</dbReference>
<sequence>MGKSHEFIHGQALLSFSMSPSPMPDSAGNPFVNFSQRSSQNEGRGHNNRGRGGNHGGRQGYQGGSSTGNPWPSLDSLSRCQICNGMKHLAPNCFQRYNHTIN</sequence>
<feature type="compositionally biased region" description="Polar residues" evidence="1">
    <location>
        <begin position="32"/>
        <end position="42"/>
    </location>
</feature>
<organism evidence="2 3">
    <name type="scientific">Solanum bulbocastanum</name>
    <name type="common">Wild potato</name>
    <dbReference type="NCBI Taxonomy" id="147425"/>
    <lineage>
        <taxon>Eukaryota</taxon>
        <taxon>Viridiplantae</taxon>
        <taxon>Streptophyta</taxon>
        <taxon>Embryophyta</taxon>
        <taxon>Tracheophyta</taxon>
        <taxon>Spermatophyta</taxon>
        <taxon>Magnoliopsida</taxon>
        <taxon>eudicotyledons</taxon>
        <taxon>Gunneridae</taxon>
        <taxon>Pentapetalae</taxon>
        <taxon>asterids</taxon>
        <taxon>lamiids</taxon>
        <taxon>Solanales</taxon>
        <taxon>Solanaceae</taxon>
        <taxon>Solanoideae</taxon>
        <taxon>Solaneae</taxon>
        <taxon>Solanum</taxon>
    </lineage>
</organism>